<dbReference type="Pfam" id="PF03466">
    <property type="entry name" value="LysR_substrate"/>
    <property type="match status" value="1"/>
</dbReference>
<sequence length="294" mass="31367">MDLRHLRYFVAVADHGSLAAAADVVAVTQPALSRQIHLLERRLGVVLFTKPSRRLELTPAGREFLPVARDVLARADAAEAVGRSLAQGHLASVTIAAPSTTLTDVIAPFVATFGPDDPEPTVVEADSTEALDLLARTVDLAIVTRTPPRHLGSHPIARLPLWAYVRPDDEWGARSDVRLAELADRPLVLLDTGFRARQLLDEALEAAGLAAGEHIECGNPQVAQALSAAGRGVSVVSDDPRFDLHGLRILAAGKPLTLSLVAAWRPDHHASATLADLAVRLADFTTARYAAVPH</sequence>
<dbReference type="GO" id="GO:0003700">
    <property type="term" value="F:DNA-binding transcription factor activity"/>
    <property type="evidence" value="ECO:0007669"/>
    <property type="project" value="InterPro"/>
</dbReference>
<dbReference type="PROSITE" id="PS50931">
    <property type="entry name" value="HTH_LYSR"/>
    <property type="match status" value="1"/>
</dbReference>
<evidence type="ECO:0000256" key="4">
    <source>
        <dbReference type="ARBA" id="ARBA00023163"/>
    </source>
</evidence>
<keyword evidence="4" id="KW-0804">Transcription</keyword>
<dbReference type="AlphaFoldDB" id="A0A849HIP9"/>
<proteinExistence type="inferred from homology"/>
<gene>
    <name evidence="6" type="ORF">HJG52_17590</name>
</gene>
<dbReference type="PANTHER" id="PTHR30346">
    <property type="entry name" value="TRANSCRIPTIONAL DUAL REGULATOR HCAR-RELATED"/>
    <property type="match status" value="1"/>
</dbReference>
<dbReference type="InterPro" id="IPR036390">
    <property type="entry name" value="WH_DNA-bd_sf"/>
</dbReference>
<dbReference type="PRINTS" id="PR00039">
    <property type="entry name" value="HTHLYSR"/>
</dbReference>
<comment type="similarity">
    <text evidence="1">Belongs to the LysR transcriptional regulatory family.</text>
</comment>
<dbReference type="SUPFAM" id="SSF46785">
    <property type="entry name" value="Winged helix' DNA-binding domain"/>
    <property type="match status" value="1"/>
</dbReference>
<dbReference type="InterPro" id="IPR005119">
    <property type="entry name" value="LysR_subst-bd"/>
</dbReference>
<keyword evidence="3" id="KW-0238">DNA-binding</keyword>
<feature type="domain" description="HTH lysR-type" evidence="5">
    <location>
        <begin position="1"/>
        <end position="58"/>
    </location>
</feature>
<protein>
    <submittedName>
        <fullName evidence="6">LysR family transcriptional regulator</fullName>
    </submittedName>
</protein>
<dbReference type="PANTHER" id="PTHR30346:SF28">
    <property type="entry name" value="HTH-TYPE TRANSCRIPTIONAL REGULATOR CYNR"/>
    <property type="match status" value="1"/>
</dbReference>
<dbReference type="SUPFAM" id="SSF53850">
    <property type="entry name" value="Periplasmic binding protein-like II"/>
    <property type="match status" value="1"/>
</dbReference>
<dbReference type="GO" id="GO:0003677">
    <property type="term" value="F:DNA binding"/>
    <property type="evidence" value="ECO:0007669"/>
    <property type="project" value="UniProtKB-KW"/>
</dbReference>
<evidence type="ECO:0000256" key="2">
    <source>
        <dbReference type="ARBA" id="ARBA00023015"/>
    </source>
</evidence>
<evidence type="ECO:0000313" key="6">
    <source>
        <dbReference type="EMBL" id="NNM47805.1"/>
    </source>
</evidence>
<dbReference type="Gene3D" id="1.10.10.10">
    <property type="entry name" value="Winged helix-like DNA-binding domain superfamily/Winged helix DNA-binding domain"/>
    <property type="match status" value="1"/>
</dbReference>
<name>A0A849HIP9_9MICO</name>
<evidence type="ECO:0000259" key="5">
    <source>
        <dbReference type="PROSITE" id="PS50931"/>
    </source>
</evidence>
<dbReference type="GO" id="GO:0032993">
    <property type="term" value="C:protein-DNA complex"/>
    <property type="evidence" value="ECO:0007669"/>
    <property type="project" value="TreeGrafter"/>
</dbReference>
<dbReference type="FunFam" id="1.10.10.10:FF:000001">
    <property type="entry name" value="LysR family transcriptional regulator"/>
    <property type="match status" value="1"/>
</dbReference>
<dbReference type="Gene3D" id="3.40.190.10">
    <property type="entry name" value="Periplasmic binding protein-like II"/>
    <property type="match status" value="2"/>
</dbReference>
<keyword evidence="2" id="KW-0805">Transcription regulation</keyword>
<evidence type="ECO:0000256" key="3">
    <source>
        <dbReference type="ARBA" id="ARBA00023125"/>
    </source>
</evidence>
<organism evidence="6 7">
    <name type="scientific">Knoellia koreensis</name>
    <dbReference type="NCBI Taxonomy" id="2730921"/>
    <lineage>
        <taxon>Bacteria</taxon>
        <taxon>Bacillati</taxon>
        <taxon>Actinomycetota</taxon>
        <taxon>Actinomycetes</taxon>
        <taxon>Micrococcales</taxon>
        <taxon>Intrasporangiaceae</taxon>
        <taxon>Knoellia</taxon>
    </lineage>
</organism>
<dbReference type="InterPro" id="IPR000847">
    <property type="entry name" value="LysR_HTH_N"/>
</dbReference>
<keyword evidence="7" id="KW-1185">Reference proteome</keyword>
<dbReference type="RefSeq" id="WP_171244942.1">
    <property type="nucleotide sequence ID" value="NZ_JABEPQ010000005.1"/>
</dbReference>
<accession>A0A849HIP9</accession>
<evidence type="ECO:0000256" key="1">
    <source>
        <dbReference type="ARBA" id="ARBA00009437"/>
    </source>
</evidence>
<dbReference type="InterPro" id="IPR036388">
    <property type="entry name" value="WH-like_DNA-bd_sf"/>
</dbReference>
<reference evidence="6 7" key="1">
    <citation type="submission" date="2020-04" db="EMBL/GenBank/DDBJ databases">
        <title>Knoellia sp. isolate from air conditioner.</title>
        <authorList>
            <person name="Chea S."/>
            <person name="Kim D.-U."/>
        </authorList>
    </citation>
    <scope>NUCLEOTIDE SEQUENCE [LARGE SCALE GENOMIC DNA]</scope>
    <source>
        <strain evidence="6 7">DB2414S</strain>
    </source>
</reference>
<dbReference type="CDD" id="cd05466">
    <property type="entry name" value="PBP2_LTTR_substrate"/>
    <property type="match status" value="1"/>
</dbReference>
<dbReference type="Pfam" id="PF00126">
    <property type="entry name" value="HTH_1"/>
    <property type="match status" value="1"/>
</dbReference>
<dbReference type="Proteomes" id="UP000588586">
    <property type="component" value="Unassembled WGS sequence"/>
</dbReference>
<comment type="caution">
    <text evidence="6">The sequence shown here is derived from an EMBL/GenBank/DDBJ whole genome shotgun (WGS) entry which is preliminary data.</text>
</comment>
<evidence type="ECO:0000313" key="7">
    <source>
        <dbReference type="Proteomes" id="UP000588586"/>
    </source>
</evidence>
<dbReference type="EMBL" id="JABEPQ010000005">
    <property type="protein sequence ID" value="NNM47805.1"/>
    <property type="molecule type" value="Genomic_DNA"/>
</dbReference>